<dbReference type="Gene3D" id="2.60.200.20">
    <property type="match status" value="1"/>
</dbReference>
<evidence type="ECO:0000256" key="6">
    <source>
        <dbReference type="ARBA" id="ARBA00022801"/>
    </source>
</evidence>
<comment type="cofactor">
    <cofactor evidence="1">
        <name>Mn(2+)</name>
        <dbReference type="ChEBI" id="CHEBI:29035"/>
    </cofactor>
</comment>
<dbReference type="InterPro" id="IPR000253">
    <property type="entry name" value="FHA_dom"/>
</dbReference>
<dbReference type="PANTHER" id="PTHR13832:SF643">
    <property type="entry name" value="PROTEIN PHOSPHATASE 2C-RELATED"/>
    <property type="match status" value="1"/>
</dbReference>
<evidence type="ECO:0000256" key="10">
    <source>
        <dbReference type="ARBA" id="ARBA00047761"/>
    </source>
</evidence>
<dbReference type="InterPro" id="IPR008984">
    <property type="entry name" value="SMAD_FHA_dom_sf"/>
</dbReference>
<organism evidence="15 16">
    <name type="scientific">Canna indica</name>
    <name type="common">Indian-shot</name>
    <dbReference type="NCBI Taxonomy" id="4628"/>
    <lineage>
        <taxon>Eukaryota</taxon>
        <taxon>Viridiplantae</taxon>
        <taxon>Streptophyta</taxon>
        <taxon>Embryophyta</taxon>
        <taxon>Tracheophyta</taxon>
        <taxon>Spermatophyta</taxon>
        <taxon>Magnoliopsida</taxon>
        <taxon>Liliopsida</taxon>
        <taxon>Zingiberales</taxon>
        <taxon>Cannaceae</taxon>
        <taxon>Canna</taxon>
    </lineage>
</organism>
<dbReference type="GO" id="GO:0046872">
    <property type="term" value="F:metal ion binding"/>
    <property type="evidence" value="ECO:0007669"/>
    <property type="project" value="UniProtKB-KW"/>
</dbReference>
<evidence type="ECO:0000256" key="2">
    <source>
        <dbReference type="ARBA" id="ARBA00001946"/>
    </source>
</evidence>
<dbReference type="EC" id="3.1.3.16" evidence="4"/>
<feature type="domain" description="PPM-type phosphatase" evidence="14">
    <location>
        <begin position="325"/>
        <end position="597"/>
    </location>
</feature>
<feature type="domain" description="FHA" evidence="13">
    <location>
        <begin position="229"/>
        <end position="280"/>
    </location>
</feature>
<dbReference type="SUPFAM" id="SSF49879">
    <property type="entry name" value="SMAD/FHA domain"/>
    <property type="match status" value="1"/>
</dbReference>
<evidence type="ECO:0000256" key="3">
    <source>
        <dbReference type="ARBA" id="ARBA00006702"/>
    </source>
</evidence>
<keyword evidence="7" id="KW-0460">Magnesium</keyword>
<evidence type="ECO:0000259" key="14">
    <source>
        <dbReference type="PROSITE" id="PS51746"/>
    </source>
</evidence>
<evidence type="ECO:0000256" key="7">
    <source>
        <dbReference type="ARBA" id="ARBA00022842"/>
    </source>
</evidence>
<dbReference type="Pfam" id="PF00498">
    <property type="entry name" value="FHA"/>
    <property type="match status" value="1"/>
</dbReference>
<name>A0AAQ3KMZ2_9LILI</name>
<keyword evidence="12" id="KW-1133">Transmembrane helix</keyword>
<dbReference type="PROSITE" id="PS01032">
    <property type="entry name" value="PPM_1"/>
    <property type="match status" value="1"/>
</dbReference>
<evidence type="ECO:0000256" key="4">
    <source>
        <dbReference type="ARBA" id="ARBA00013081"/>
    </source>
</evidence>
<dbReference type="AlphaFoldDB" id="A0AAQ3KMZ2"/>
<keyword evidence="5" id="KW-0479">Metal-binding</keyword>
<evidence type="ECO:0000256" key="1">
    <source>
        <dbReference type="ARBA" id="ARBA00001936"/>
    </source>
</evidence>
<dbReference type="InterPro" id="IPR015655">
    <property type="entry name" value="PP2C"/>
</dbReference>
<keyword evidence="6" id="KW-0378">Hydrolase</keyword>
<accession>A0AAQ3KMZ2</accession>
<dbReference type="SMART" id="SM00332">
    <property type="entry name" value="PP2Cc"/>
    <property type="match status" value="1"/>
</dbReference>
<proteinExistence type="inferred from homology"/>
<evidence type="ECO:0000256" key="11">
    <source>
        <dbReference type="ARBA" id="ARBA00048336"/>
    </source>
</evidence>
<evidence type="ECO:0000256" key="8">
    <source>
        <dbReference type="ARBA" id="ARBA00022912"/>
    </source>
</evidence>
<comment type="catalytic activity">
    <reaction evidence="11">
        <text>O-phospho-L-threonyl-[protein] + H2O = L-threonyl-[protein] + phosphate</text>
        <dbReference type="Rhea" id="RHEA:47004"/>
        <dbReference type="Rhea" id="RHEA-COMP:11060"/>
        <dbReference type="Rhea" id="RHEA-COMP:11605"/>
        <dbReference type="ChEBI" id="CHEBI:15377"/>
        <dbReference type="ChEBI" id="CHEBI:30013"/>
        <dbReference type="ChEBI" id="CHEBI:43474"/>
        <dbReference type="ChEBI" id="CHEBI:61977"/>
        <dbReference type="EC" id="3.1.3.16"/>
    </reaction>
</comment>
<evidence type="ECO:0000313" key="16">
    <source>
        <dbReference type="Proteomes" id="UP001327560"/>
    </source>
</evidence>
<reference evidence="15 16" key="1">
    <citation type="submission" date="2023-10" db="EMBL/GenBank/DDBJ databases">
        <title>Chromosome-scale genome assembly provides insights into flower coloration mechanisms of Canna indica.</title>
        <authorList>
            <person name="Li C."/>
        </authorList>
    </citation>
    <scope>NUCLEOTIDE SEQUENCE [LARGE SCALE GENOMIC DNA]</scope>
    <source>
        <tissue evidence="15">Flower</tissue>
    </source>
</reference>
<dbReference type="Pfam" id="PF00481">
    <property type="entry name" value="PP2C"/>
    <property type="match status" value="1"/>
</dbReference>
<keyword evidence="12" id="KW-0812">Transmembrane</keyword>
<evidence type="ECO:0000256" key="5">
    <source>
        <dbReference type="ARBA" id="ARBA00022723"/>
    </source>
</evidence>
<evidence type="ECO:0000313" key="15">
    <source>
        <dbReference type="EMBL" id="WOL08846.1"/>
    </source>
</evidence>
<sequence length="609" mass="66986">METLTMIATTPDDPNPIATTSVMAASLAGVFTLMFIFFLLLLLFVWACRPWRFFPSFLRSSSSASLSSARRPAAPAAKADNLERPLLFENVHNNPSESYDMLGNFLEASRIQIDENTSSPKVQLLVSQKQVQSTDSCASQGDSLILDISSEASRDFSTLKRSSISSWPVDVKTQFQGDFSYDVEKRRSLVSAFTDKISLRSSLTLEVISGPSQGLCISRESAHTNMPPLTLGRVAPSDLLLKDSEVSGKHANINWNVNKKKWELVDKGSLNGTFLNSQVIHHPDFESRNWSEPVELADGDVIALGTSSKISVKISHYSEHQIPCGVGIVSDPMFARRGGKKLPMEDMSCCQCPLAGVQQFGLFGIFDGHGGVGAAKAASRMLPDNISYMLSHLEKRMKVLSLCDASDILRDAFTWTEEALSHQYEGCTATVLLIWFDNNKELFAQCANVGDSACFLNVNGDLIPMTEDHRVTSASERARFVKAGKPLKDGESRLCGLNLCRMLGDKFLKEQDDRFSSEPYISKVVPIKKTSTAFALMASDGLWDVISTKKASQLVLQMKQKTKNDGQISADVIANNVLSEARNLRTNDNTTVIFLDFDALRIGSCIIEV</sequence>
<dbReference type="CDD" id="cd00143">
    <property type="entry name" value="PP2Cc"/>
    <property type="match status" value="1"/>
</dbReference>
<comment type="cofactor">
    <cofactor evidence="2">
        <name>Mg(2+)</name>
        <dbReference type="ChEBI" id="CHEBI:18420"/>
    </cofactor>
</comment>
<dbReference type="InterPro" id="IPR036457">
    <property type="entry name" value="PPM-type-like_dom_sf"/>
</dbReference>
<keyword evidence="12" id="KW-0472">Membrane</keyword>
<dbReference type="PROSITE" id="PS51746">
    <property type="entry name" value="PPM_2"/>
    <property type="match status" value="1"/>
</dbReference>
<keyword evidence="16" id="KW-1185">Reference proteome</keyword>
<evidence type="ECO:0000256" key="9">
    <source>
        <dbReference type="ARBA" id="ARBA00023211"/>
    </source>
</evidence>
<dbReference type="InterPro" id="IPR000222">
    <property type="entry name" value="PP2C_BS"/>
</dbReference>
<evidence type="ECO:0000259" key="13">
    <source>
        <dbReference type="PROSITE" id="PS50006"/>
    </source>
</evidence>
<gene>
    <name evidence="15" type="ORF">Cni_G17599</name>
</gene>
<comment type="catalytic activity">
    <reaction evidence="10">
        <text>O-phospho-L-seryl-[protein] + H2O = L-seryl-[protein] + phosphate</text>
        <dbReference type="Rhea" id="RHEA:20629"/>
        <dbReference type="Rhea" id="RHEA-COMP:9863"/>
        <dbReference type="Rhea" id="RHEA-COMP:11604"/>
        <dbReference type="ChEBI" id="CHEBI:15377"/>
        <dbReference type="ChEBI" id="CHEBI:29999"/>
        <dbReference type="ChEBI" id="CHEBI:43474"/>
        <dbReference type="ChEBI" id="CHEBI:83421"/>
        <dbReference type="EC" id="3.1.3.16"/>
    </reaction>
</comment>
<dbReference type="EMBL" id="CP136894">
    <property type="protein sequence ID" value="WOL08846.1"/>
    <property type="molecule type" value="Genomic_DNA"/>
</dbReference>
<dbReference type="Proteomes" id="UP001327560">
    <property type="component" value="Chromosome 5"/>
</dbReference>
<dbReference type="InterPro" id="IPR001932">
    <property type="entry name" value="PPM-type_phosphatase-like_dom"/>
</dbReference>
<feature type="transmembrane region" description="Helical" evidence="12">
    <location>
        <begin position="22"/>
        <end position="47"/>
    </location>
</feature>
<comment type="similarity">
    <text evidence="3">Belongs to the PP2C family.</text>
</comment>
<protein>
    <recommendedName>
        <fullName evidence="4">protein-serine/threonine phosphatase</fullName>
        <ecNumber evidence="4">3.1.3.16</ecNumber>
    </recommendedName>
</protein>
<keyword evidence="8" id="KW-0904">Protein phosphatase</keyword>
<dbReference type="GO" id="GO:0004722">
    <property type="term" value="F:protein serine/threonine phosphatase activity"/>
    <property type="evidence" value="ECO:0007669"/>
    <property type="project" value="UniProtKB-EC"/>
</dbReference>
<keyword evidence="9" id="KW-0464">Manganese</keyword>
<dbReference type="PANTHER" id="PTHR13832">
    <property type="entry name" value="PROTEIN PHOSPHATASE 2C"/>
    <property type="match status" value="1"/>
</dbReference>
<dbReference type="PROSITE" id="PS50006">
    <property type="entry name" value="FHA_DOMAIN"/>
    <property type="match status" value="1"/>
</dbReference>
<evidence type="ECO:0000256" key="12">
    <source>
        <dbReference type="SAM" id="Phobius"/>
    </source>
</evidence>
<dbReference type="Gene3D" id="3.60.40.10">
    <property type="entry name" value="PPM-type phosphatase domain"/>
    <property type="match status" value="1"/>
</dbReference>
<dbReference type="SUPFAM" id="SSF81606">
    <property type="entry name" value="PP2C-like"/>
    <property type="match status" value="1"/>
</dbReference>
<dbReference type="SMART" id="SM00240">
    <property type="entry name" value="FHA"/>
    <property type="match status" value="1"/>
</dbReference>
<dbReference type="FunFam" id="3.60.40.10:FF:000047">
    <property type="entry name" value="Protein phosphatase 2C 70"/>
    <property type="match status" value="1"/>
</dbReference>
<dbReference type="CDD" id="cd22678">
    <property type="entry name" value="FHA_PP2C70-like"/>
    <property type="match status" value="1"/>
</dbReference>